<dbReference type="GO" id="GO:0003677">
    <property type="term" value="F:DNA binding"/>
    <property type="evidence" value="ECO:0007669"/>
    <property type="project" value="UniProtKB-KW"/>
</dbReference>
<evidence type="ECO:0000313" key="2">
    <source>
        <dbReference type="EMBL" id="SIQ03621.1"/>
    </source>
</evidence>
<dbReference type="OrthoDB" id="34589at2"/>
<evidence type="ECO:0000259" key="1">
    <source>
        <dbReference type="Pfam" id="PF04326"/>
    </source>
</evidence>
<feature type="domain" description="Schlafen AlbA-2" evidence="1">
    <location>
        <begin position="34"/>
        <end position="161"/>
    </location>
</feature>
<dbReference type="InterPro" id="IPR007421">
    <property type="entry name" value="Schlafen_AlbA_2_dom"/>
</dbReference>
<dbReference type="InterPro" id="IPR038461">
    <property type="entry name" value="Schlafen_AlbA_2_dom_sf"/>
</dbReference>
<reference evidence="3" key="1">
    <citation type="submission" date="2017-01" db="EMBL/GenBank/DDBJ databases">
        <authorList>
            <person name="Varghese N."/>
            <person name="Submissions S."/>
        </authorList>
    </citation>
    <scope>NUCLEOTIDE SEQUENCE [LARGE SCALE GENOMIC DNA]</scope>
    <source>
        <strain evidence="3">ATCC 700103</strain>
    </source>
</reference>
<organism evidence="2 3">
    <name type="scientific">Halanaerobium kushneri</name>
    <dbReference type="NCBI Taxonomy" id="56779"/>
    <lineage>
        <taxon>Bacteria</taxon>
        <taxon>Bacillati</taxon>
        <taxon>Bacillota</taxon>
        <taxon>Clostridia</taxon>
        <taxon>Halanaerobiales</taxon>
        <taxon>Halanaerobiaceae</taxon>
        <taxon>Halanaerobium</taxon>
    </lineage>
</organism>
<protein>
    <submittedName>
        <fullName evidence="2">Putative DNA-binding domain-containing protein</fullName>
    </submittedName>
</protein>
<accession>A0A1N6PH03</accession>
<gene>
    <name evidence="2" type="ORF">SAMN05421834_10188</name>
</gene>
<evidence type="ECO:0000313" key="3">
    <source>
        <dbReference type="Proteomes" id="UP000185669"/>
    </source>
</evidence>
<dbReference type="EMBL" id="FTNC01000001">
    <property type="protein sequence ID" value="SIQ03621.1"/>
    <property type="molecule type" value="Genomic_DNA"/>
</dbReference>
<dbReference type="PANTHER" id="PTHR30595:SF6">
    <property type="entry name" value="SCHLAFEN ALBA-2 DOMAIN-CONTAINING PROTEIN"/>
    <property type="match status" value="1"/>
</dbReference>
<name>A0A1N6PH03_9FIRM</name>
<dbReference type="RefSeq" id="WP_076543400.1">
    <property type="nucleotide sequence ID" value="NZ_FTNC01000001.1"/>
</dbReference>
<dbReference type="Gene3D" id="3.30.950.30">
    <property type="entry name" value="Schlafen, AAA domain"/>
    <property type="match status" value="1"/>
</dbReference>
<dbReference type="PANTHER" id="PTHR30595">
    <property type="entry name" value="GLPR-RELATED TRANSCRIPTIONAL REPRESSOR"/>
    <property type="match status" value="1"/>
</dbReference>
<proteinExistence type="predicted"/>
<dbReference type="Proteomes" id="UP000185669">
    <property type="component" value="Unassembled WGS sequence"/>
</dbReference>
<keyword evidence="3" id="KW-1185">Reference proteome</keyword>
<sequence>MTDIRKGINEILAQFLEDPSREDLKELFMSHLGETNSLDFKESWPEKSKMARHVLAFANSGGGCILFGVTDDYDNIGLSEYKDEATFKDEVEGYVPNRVISKDIVIINFNFEDAGYQEIEGDKFQVLIIEDDPNYIPFISKENGSSIKKNAIYTRKGTTSVESSYEDLQGMISRKIKSGYTTSLELDDEMNQLKLLYSNIDEYYRYNVLENLSDVFTSSGLIQHRQENPHFPEESFDEFVSRMIDGKKEKIEKMLGLK</sequence>
<dbReference type="STRING" id="56779.SAMN05421834_10188"/>
<dbReference type="AlphaFoldDB" id="A0A1N6PH03"/>
<dbReference type="Pfam" id="PF04326">
    <property type="entry name" value="SLFN_AlbA_2"/>
    <property type="match status" value="1"/>
</dbReference>
<keyword evidence="2" id="KW-0238">DNA-binding</keyword>